<accession>A0A4R5DQI5</accession>
<dbReference type="NCBIfam" id="TIGR02985">
    <property type="entry name" value="Sig70_bacteroi1"/>
    <property type="match status" value="1"/>
</dbReference>
<sequence length="198" mass="23353">MGAGGISDREKEIMLRLRCGEERAFEELYRIYSVRIYRSILNMVKDKEVASELLQDVFIKVWEKREVIDPENSFRSYMFTIARNMVYNYLKRSSLEMQMTAYMAATKSEFYTHVEENVLHQEIEDSLNTAIDMLPPQRKKIFVLCKIEGKSYEEVSRLLGISMATINDHIVKATHFLKNQLKDISQTYMVLLFTFLDF</sequence>
<dbReference type="InterPro" id="IPR014327">
    <property type="entry name" value="RNA_pol_sigma70_bacteroid"/>
</dbReference>
<dbReference type="Proteomes" id="UP000294850">
    <property type="component" value="Unassembled WGS sequence"/>
</dbReference>
<dbReference type="PANTHER" id="PTHR43133">
    <property type="entry name" value="RNA POLYMERASE ECF-TYPE SIGMA FACTO"/>
    <property type="match status" value="1"/>
</dbReference>
<dbReference type="Pfam" id="PF08281">
    <property type="entry name" value="Sigma70_r4_2"/>
    <property type="match status" value="1"/>
</dbReference>
<keyword evidence="2" id="KW-0805">Transcription regulation</keyword>
<feature type="domain" description="RNA polymerase sigma factor 70 region 4 type 2" evidence="6">
    <location>
        <begin position="126"/>
        <end position="173"/>
    </location>
</feature>
<dbReference type="InterPro" id="IPR013325">
    <property type="entry name" value="RNA_pol_sigma_r2"/>
</dbReference>
<evidence type="ECO:0000256" key="4">
    <source>
        <dbReference type="ARBA" id="ARBA00023163"/>
    </source>
</evidence>
<evidence type="ECO:0000313" key="8">
    <source>
        <dbReference type="Proteomes" id="UP000294850"/>
    </source>
</evidence>
<dbReference type="GO" id="GO:0016987">
    <property type="term" value="F:sigma factor activity"/>
    <property type="evidence" value="ECO:0007669"/>
    <property type="project" value="UniProtKB-KW"/>
</dbReference>
<dbReference type="InterPro" id="IPR013249">
    <property type="entry name" value="RNA_pol_sigma70_r4_t2"/>
</dbReference>
<evidence type="ECO:0000259" key="5">
    <source>
        <dbReference type="Pfam" id="PF04542"/>
    </source>
</evidence>
<dbReference type="InterPro" id="IPR007627">
    <property type="entry name" value="RNA_pol_sigma70_r2"/>
</dbReference>
<dbReference type="NCBIfam" id="TIGR02937">
    <property type="entry name" value="sigma70-ECF"/>
    <property type="match status" value="1"/>
</dbReference>
<evidence type="ECO:0000259" key="6">
    <source>
        <dbReference type="Pfam" id="PF08281"/>
    </source>
</evidence>
<reference evidence="7 8" key="1">
    <citation type="submission" date="2019-03" db="EMBL/GenBank/DDBJ databases">
        <title>Dyadobacter AR-3-6 sp. nov., isolated from arctic soil.</title>
        <authorList>
            <person name="Chaudhary D.K."/>
        </authorList>
    </citation>
    <scope>NUCLEOTIDE SEQUENCE [LARGE SCALE GENOMIC DNA]</scope>
    <source>
        <strain evidence="7 8">AR-3-6</strain>
    </source>
</reference>
<organism evidence="7 8">
    <name type="scientific">Dyadobacter psychrotolerans</name>
    <dbReference type="NCBI Taxonomy" id="2541721"/>
    <lineage>
        <taxon>Bacteria</taxon>
        <taxon>Pseudomonadati</taxon>
        <taxon>Bacteroidota</taxon>
        <taxon>Cytophagia</taxon>
        <taxon>Cytophagales</taxon>
        <taxon>Spirosomataceae</taxon>
        <taxon>Dyadobacter</taxon>
    </lineage>
</organism>
<dbReference type="AlphaFoldDB" id="A0A4R5DQI5"/>
<dbReference type="GO" id="GO:0003677">
    <property type="term" value="F:DNA binding"/>
    <property type="evidence" value="ECO:0007669"/>
    <property type="project" value="InterPro"/>
</dbReference>
<dbReference type="InterPro" id="IPR036388">
    <property type="entry name" value="WH-like_DNA-bd_sf"/>
</dbReference>
<keyword evidence="8" id="KW-1185">Reference proteome</keyword>
<dbReference type="Pfam" id="PF04542">
    <property type="entry name" value="Sigma70_r2"/>
    <property type="match status" value="1"/>
</dbReference>
<dbReference type="SUPFAM" id="SSF88946">
    <property type="entry name" value="Sigma2 domain of RNA polymerase sigma factors"/>
    <property type="match status" value="1"/>
</dbReference>
<proteinExistence type="inferred from homology"/>
<dbReference type="EMBL" id="SMFL01000005">
    <property type="protein sequence ID" value="TDE14440.1"/>
    <property type="molecule type" value="Genomic_DNA"/>
</dbReference>
<name>A0A4R5DQI5_9BACT</name>
<evidence type="ECO:0000313" key="7">
    <source>
        <dbReference type="EMBL" id="TDE14440.1"/>
    </source>
</evidence>
<dbReference type="InterPro" id="IPR014284">
    <property type="entry name" value="RNA_pol_sigma-70_dom"/>
</dbReference>
<gene>
    <name evidence="7" type="ORF">E0F88_14660</name>
</gene>
<keyword evidence="4" id="KW-0804">Transcription</keyword>
<dbReference type="Gene3D" id="1.10.1740.10">
    <property type="match status" value="1"/>
</dbReference>
<dbReference type="OrthoDB" id="799938at2"/>
<dbReference type="InterPro" id="IPR013324">
    <property type="entry name" value="RNA_pol_sigma_r3/r4-like"/>
</dbReference>
<feature type="domain" description="RNA polymerase sigma-70 region 2" evidence="5">
    <location>
        <begin position="28"/>
        <end position="93"/>
    </location>
</feature>
<evidence type="ECO:0000256" key="3">
    <source>
        <dbReference type="ARBA" id="ARBA00023082"/>
    </source>
</evidence>
<comment type="caution">
    <text evidence="7">The sequence shown here is derived from an EMBL/GenBank/DDBJ whole genome shotgun (WGS) entry which is preliminary data.</text>
</comment>
<evidence type="ECO:0000256" key="1">
    <source>
        <dbReference type="ARBA" id="ARBA00010641"/>
    </source>
</evidence>
<dbReference type="RefSeq" id="WP_131959024.1">
    <property type="nucleotide sequence ID" value="NZ_SMFL01000005.1"/>
</dbReference>
<protein>
    <submittedName>
        <fullName evidence="7">RNA polymerase sigma-70 factor</fullName>
    </submittedName>
</protein>
<comment type="similarity">
    <text evidence="1">Belongs to the sigma-70 factor family. ECF subfamily.</text>
</comment>
<dbReference type="Gene3D" id="1.10.10.10">
    <property type="entry name" value="Winged helix-like DNA-binding domain superfamily/Winged helix DNA-binding domain"/>
    <property type="match status" value="1"/>
</dbReference>
<keyword evidence="3" id="KW-0731">Sigma factor</keyword>
<dbReference type="SUPFAM" id="SSF88659">
    <property type="entry name" value="Sigma3 and sigma4 domains of RNA polymerase sigma factors"/>
    <property type="match status" value="1"/>
</dbReference>
<dbReference type="GO" id="GO:0006352">
    <property type="term" value="P:DNA-templated transcription initiation"/>
    <property type="evidence" value="ECO:0007669"/>
    <property type="project" value="InterPro"/>
</dbReference>
<dbReference type="InterPro" id="IPR039425">
    <property type="entry name" value="RNA_pol_sigma-70-like"/>
</dbReference>
<dbReference type="PANTHER" id="PTHR43133:SF46">
    <property type="entry name" value="RNA POLYMERASE SIGMA-70 FACTOR ECF SUBFAMILY"/>
    <property type="match status" value="1"/>
</dbReference>
<evidence type="ECO:0000256" key="2">
    <source>
        <dbReference type="ARBA" id="ARBA00023015"/>
    </source>
</evidence>